<comment type="caution">
    <text evidence="8">The sequence shown here is derived from an EMBL/GenBank/DDBJ whole genome shotgun (WGS) entry which is preliminary data.</text>
</comment>
<evidence type="ECO:0000256" key="5">
    <source>
        <dbReference type="ARBA" id="ARBA00023163"/>
    </source>
</evidence>
<proteinExistence type="inferred from homology"/>
<protein>
    <submittedName>
        <fullName evidence="8">Sigma-70 family RNA polymerase sigma factor</fullName>
    </submittedName>
</protein>
<organism evidence="8 9">
    <name type="scientific">Nocardiopsis tropica</name>
    <dbReference type="NCBI Taxonomy" id="109330"/>
    <lineage>
        <taxon>Bacteria</taxon>
        <taxon>Bacillati</taxon>
        <taxon>Actinomycetota</taxon>
        <taxon>Actinomycetes</taxon>
        <taxon>Streptosporangiales</taxon>
        <taxon>Nocardiopsidaceae</taxon>
        <taxon>Nocardiopsis</taxon>
    </lineage>
</organism>
<dbReference type="InterPro" id="IPR013249">
    <property type="entry name" value="RNA_pol_sigma70_r4_t2"/>
</dbReference>
<keyword evidence="3" id="KW-0731">Sigma factor</keyword>
<dbReference type="PANTHER" id="PTHR43133">
    <property type="entry name" value="RNA POLYMERASE ECF-TYPE SIGMA FACTO"/>
    <property type="match status" value="1"/>
</dbReference>
<evidence type="ECO:0000256" key="3">
    <source>
        <dbReference type="ARBA" id="ARBA00023082"/>
    </source>
</evidence>
<evidence type="ECO:0000313" key="9">
    <source>
        <dbReference type="Proteomes" id="UP001432401"/>
    </source>
</evidence>
<name>A0ABV1ZWE3_9ACTN</name>
<evidence type="ECO:0000313" key="8">
    <source>
        <dbReference type="EMBL" id="MES0835436.1"/>
    </source>
</evidence>
<dbReference type="Proteomes" id="UP001432401">
    <property type="component" value="Unassembled WGS sequence"/>
</dbReference>
<evidence type="ECO:0000259" key="7">
    <source>
        <dbReference type="Pfam" id="PF08281"/>
    </source>
</evidence>
<evidence type="ECO:0000256" key="1">
    <source>
        <dbReference type="ARBA" id="ARBA00010641"/>
    </source>
</evidence>
<gene>
    <name evidence="8" type="ORF">ABUK86_16780</name>
</gene>
<feature type="domain" description="RNA polymerase sigma factor 70 region 4 type 2" evidence="7">
    <location>
        <begin position="123"/>
        <end position="173"/>
    </location>
</feature>
<comment type="similarity">
    <text evidence="1">Belongs to the sigma-70 factor family. ECF subfamily.</text>
</comment>
<dbReference type="SUPFAM" id="SSF88659">
    <property type="entry name" value="Sigma3 and sigma4 domains of RNA polymerase sigma factors"/>
    <property type="match status" value="1"/>
</dbReference>
<feature type="region of interest" description="Disordered" evidence="6">
    <location>
        <begin position="190"/>
        <end position="209"/>
    </location>
</feature>
<dbReference type="PANTHER" id="PTHR43133:SF8">
    <property type="entry name" value="RNA POLYMERASE SIGMA FACTOR HI_1459-RELATED"/>
    <property type="match status" value="1"/>
</dbReference>
<dbReference type="NCBIfam" id="TIGR02937">
    <property type="entry name" value="sigma70-ECF"/>
    <property type="match status" value="1"/>
</dbReference>
<dbReference type="InterPro" id="IPR036388">
    <property type="entry name" value="WH-like_DNA-bd_sf"/>
</dbReference>
<keyword evidence="4" id="KW-0238">DNA-binding</keyword>
<keyword evidence="5" id="KW-0804">Transcription</keyword>
<keyword evidence="2" id="KW-0805">Transcription regulation</keyword>
<dbReference type="RefSeq" id="WP_352984369.1">
    <property type="nucleotide sequence ID" value="NZ_JBEQNA010000003.1"/>
</dbReference>
<evidence type="ECO:0000256" key="6">
    <source>
        <dbReference type="SAM" id="MobiDB-lite"/>
    </source>
</evidence>
<sequence length="209" mass="23201">MNHHQSHPRSTSPEGETYPLEVLVDTAADIAAEFTMNRMSRADAEDAAAHAIDEARRALAAGKAIDHPRRWMHRVATRFHSKQVHKRERDVLTDDVDRSGVHVAVPGTAPEEALEIKEGTRLALDLLARLPAAQREAMVLHVLHGLERPEVARLLGISPKTVQKRLERARATLSTMGERRIAAALSVYEDEQDHHAGNVRPPLRKGAMT</sequence>
<evidence type="ECO:0000256" key="2">
    <source>
        <dbReference type="ARBA" id="ARBA00023015"/>
    </source>
</evidence>
<dbReference type="Pfam" id="PF08281">
    <property type="entry name" value="Sigma70_r4_2"/>
    <property type="match status" value="1"/>
</dbReference>
<dbReference type="Gene3D" id="1.10.10.10">
    <property type="entry name" value="Winged helix-like DNA-binding domain superfamily/Winged helix DNA-binding domain"/>
    <property type="match status" value="1"/>
</dbReference>
<dbReference type="InterPro" id="IPR014284">
    <property type="entry name" value="RNA_pol_sigma-70_dom"/>
</dbReference>
<dbReference type="InterPro" id="IPR013324">
    <property type="entry name" value="RNA_pol_sigma_r3/r4-like"/>
</dbReference>
<reference evidence="8 9" key="1">
    <citation type="submission" date="2024-06" db="EMBL/GenBank/DDBJ databases">
        <authorList>
            <person name="Bataeva Y.V."/>
            <person name="Grigorian L.N."/>
            <person name="Solomentsev V.I."/>
        </authorList>
    </citation>
    <scope>NUCLEOTIDE SEQUENCE [LARGE SCALE GENOMIC DNA]</scope>
    <source>
        <strain evidence="9">SCPM-O-B-12605 (RCAM04882)</strain>
    </source>
</reference>
<dbReference type="InterPro" id="IPR039425">
    <property type="entry name" value="RNA_pol_sigma-70-like"/>
</dbReference>
<keyword evidence="9" id="KW-1185">Reference proteome</keyword>
<accession>A0ABV1ZWE3</accession>
<evidence type="ECO:0000256" key="4">
    <source>
        <dbReference type="ARBA" id="ARBA00023125"/>
    </source>
</evidence>
<dbReference type="EMBL" id="JBEQNB010000008">
    <property type="protein sequence ID" value="MES0835436.1"/>
    <property type="molecule type" value="Genomic_DNA"/>
</dbReference>